<comment type="caution">
    <text evidence="2">The sequence shown here is derived from an EMBL/GenBank/DDBJ whole genome shotgun (WGS) entry which is preliminary data.</text>
</comment>
<dbReference type="Proteomes" id="UP001492380">
    <property type="component" value="Unassembled WGS sequence"/>
</dbReference>
<keyword evidence="1" id="KW-0732">Signal</keyword>
<sequence length="342" mass="37667">MEHVVRAPAVVVVLCSPVLSSFFFSPQHQRQPSLHSPSTSTGVRTIKISPTNLHPTALIASVKMNNFHSDTSTIQARLVDAKTFGKSETKRMTTLARHLQEDNKMLQENLEGHNATVTPSVRNALQHVPLRCVPFPAARYFDDLLPVVADYIETYDTDHRGNPSYIAIWNDMARLQATENGLMSCAALIKDLALANHKLRTSNIHLASSDEKTAFKAISGDCPHPDFFIQNVPYLVSSDTEVPPFDKLSSLHDFEKTTGGRDLVLDQGVVLVSPSHLLAWHPYSTVYVPAFIGQGIPSTGYGLKLADPVAFYDPDLFTRLNTPSGANLWIRKTGSNAIWVGP</sequence>
<evidence type="ECO:0000313" key="2">
    <source>
        <dbReference type="EMBL" id="KAK8223152.1"/>
    </source>
</evidence>
<proteinExistence type="predicted"/>
<feature type="signal peptide" evidence="1">
    <location>
        <begin position="1"/>
        <end position="20"/>
    </location>
</feature>
<evidence type="ECO:0000256" key="1">
    <source>
        <dbReference type="SAM" id="SignalP"/>
    </source>
</evidence>
<keyword evidence="3" id="KW-1185">Reference proteome</keyword>
<evidence type="ECO:0000313" key="3">
    <source>
        <dbReference type="Proteomes" id="UP001492380"/>
    </source>
</evidence>
<reference evidence="2 3" key="1">
    <citation type="submission" date="2024-04" db="EMBL/GenBank/DDBJ databases">
        <title>Phyllosticta paracitricarpa is synonymous to the EU quarantine fungus P. citricarpa based on phylogenomic analyses.</title>
        <authorList>
            <consortium name="Lawrence Berkeley National Laboratory"/>
            <person name="Van Ingen-Buijs V.A."/>
            <person name="Van Westerhoven A.C."/>
            <person name="Haridas S."/>
            <person name="Skiadas P."/>
            <person name="Martin F."/>
            <person name="Groenewald J.Z."/>
            <person name="Crous P.W."/>
            <person name="Seidl M.F."/>
        </authorList>
    </citation>
    <scope>NUCLEOTIDE SEQUENCE [LARGE SCALE GENOMIC DNA]</scope>
    <source>
        <strain evidence="2 3">CBS 123374</strain>
    </source>
</reference>
<protein>
    <submittedName>
        <fullName evidence="2">Uncharacterized protein</fullName>
    </submittedName>
</protein>
<organism evidence="2 3">
    <name type="scientific">Phyllosticta capitalensis</name>
    <dbReference type="NCBI Taxonomy" id="121624"/>
    <lineage>
        <taxon>Eukaryota</taxon>
        <taxon>Fungi</taxon>
        <taxon>Dikarya</taxon>
        <taxon>Ascomycota</taxon>
        <taxon>Pezizomycotina</taxon>
        <taxon>Dothideomycetes</taxon>
        <taxon>Dothideomycetes incertae sedis</taxon>
        <taxon>Botryosphaeriales</taxon>
        <taxon>Phyllostictaceae</taxon>
        <taxon>Phyllosticta</taxon>
    </lineage>
</organism>
<gene>
    <name evidence="2" type="ORF">HDK90DRAFT_113612</name>
</gene>
<accession>A0ABR1Y940</accession>
<feature type="chain" id="PRO_5047403752" evidence="1">
    <location>
        <begin position="21"/>
        <end position="342"/>
    </location>
</feature>
<name>A0ABR1Y940_9PEZI</name>
<dbReference type="EMBL" id="JBBWRZ010000014">
    <property type="protein sequence ID" value="KAK8223152.1"/>
    <property type="molecule type" value="Genomic_DNA"/>
</dbReference>